<dbReference type="Gene3D" id="3.60.10.10">
    <property type="entry name" value="Endonuclease/exonuclease/phosphatase"/>
    <property type="match status" value="1"/>
</dbReference>
<evidence type="ECO:0000313" key="11">
    <source>
        <dbReference type="Proteomes" id="UP000721954"/>
    </source>
</evidence>
<keyword evidence="5" id="KW-0227">DNA damage</keyword>
<keyword evidence="7" id="KW-0460">Magnesium</keyword>
<dbReference type="Proteomes" id="UP000721954">
    <property type="component" value="Unassembled WGS sequence"/>
</dbReference>
<evidence type="ECO:0000256" key="7">
    <source>
        <dbReference type="ARBA" id="ARBA00022842"/>
    </source>
</evidence>
<comment type="cofactor">
    <cofactor evidence="2">
        <name>Mg(2+)</name>
        <dbReference type="ChEBI" id="CHEBI:18420"/>
    </cofactor>
</comment>
<evidence type="ECO:0000256" key="2">
    <source>
        <dbReference type="ARBA" id="ARBA00001946"/>
    </source>
</evidence>
<gene>
    <name evidence="10" type="ORF">JW613_01795</name>
</gene>
<keyword evidence="8" id="KW-0234">DNA repair</keyword>
<comment type="caution">
    <text evidence="10">The sequence shown here is derived from an EMBL/GenBank/DDBJ whole genome shotgun (WGS) entry which is preliminary data.</text>
</comment>
<proteinExistence type="predicted"/>
<evidence type="ECO:0000256" key="8">
    <source>
        <dbReference type="ARBA" id="ARBA00023204"/>
    </source>
</evidence>
<keyword evidence="11" id="KW-1185">Reference proteome</keyword>
<dbReference type="InterPro" id="IPR005135">
    <property type="entry name" value="Endo/exonuclease/phosphatase"/>
</dbReference>
<dbReference type="RefSeq" id="WP_209208899.1">
    <property type="nucleotide sequence ID" value="NZ_JAFFZM010000001.1"/>
</dbReference>
<evidence type="ECO:0000313" key="10">
    <source>
        <dbReference type="EMBL" id="MBO8197051.1"/>
    </source>
</evidence>
<evidence type="ECO:0000256" key="6">
    <source>
        <dbReference type="ARBA" id="ARBA00022801"/>
    </source>
</evidence>
<evidence type="ECO:0000256" key="4">
    <source>
        <dbReference type="ARBA" id="ARBA00022723"/>
    </source>
</evidence>
<dbReference type="InterPro" id="IPR051547">
    <property type="entry name" value="TDP2-like"/>
</dbReference>
<organism evidence="10 11">
    <name type="scientific">Streptomyces smyrnaeus</name>
    <dbReference type="NCBI Taxonomy" id="1387713"/>
    <lineage>
        <taxon>Bacteria</taxon>
        <taxon>Bacillati</taxon>
        <taxon>Actinomycetota</taxon>
        <taxon>Actinomycetes</taxon>
        <taxon>Kitasatosporales</taxon>
        <taxon>Streptomycetaceae</taxon>
        <taxon>Streptomyces</taxon>
    </lineage>
</organism>
<evidence type="ECO:0000256" key="5">
    <source>
        <dbReference type="ARBA" id="ARBA00022763"/>
    </source>
</evidence>
<keyword evidence="10" id="KW-0255">Endonuclease</keyword>
<reference evidence="10 11" key="1">
    <citation type="submission" date="2021-02" db="EMBL/GenBank/DDBJ databases">
        <title>Streptomyces spirodelae sp. nov., isolated from duckweed.</title>
        <authorList>
            <person name="Saimee Y."/>
            <person name="Duangmal K."/>
        </authorList>
    </citation>
    <scope>NUCLEOTIDE SEQUENCE [LARGE SCALE GENOMIC DNA]</scope>
    <source>
        <strain evidence="10 11">DSM 42105</strain>
    </source>
</reference>
<dbReference type="PANTHER" id="PTHR15822">
    <property type="entry name" value="TRAF AND TNF RECEPTOR-ASSOCIATED PROTEIN"/>
    <property type="match status" value="1"/>
</dbReference>
<dbReference type="EMBL" id="JAFFZM010000001">
    <property type="protein sequence ID" value="MBO8197051.1"/>
    <property type="molecule type" value="Genomic_DNA"/>
</dbReference>
<protein>
    <submittedName>
        <fullName evidence="10">Endonuclease/exonuclease/phosphatase family protein</fullName>
    </submittedName>
</protein>
<keyword evidence="3" id="KW-0540">Nuclease</keyword>
<dbReference type="Pfam" id="PF03372">
    <property type="entry name" value="Exo_endo_phos"/>
    <property type="match status" value="1"/>
</dbReference>
<keyword evidence="6" id="KW-0378">Hydrolase</keyword>
<dbReference type="GeneID" id="96257319"/>
<sequence length="291" mass="31192">MAAEAVAETAGGGVHSTRVMTMNVLAPQYADPAARRAVLARELHRLRPDVLALQEVGRDELPALAGDGWHLAPHPRWSADGVGAVLASRRPFGPVTADPLQVTGRTARTEWCGAVAAELPLPEPFGTLLVVHHKPSWPYDYEHERELQALAATRLAEQAAAARPVRHTVLLGDLDATPDAASLRFLRGLQTLDGVGVCFQDAWSAVHPGEPGPTFGPGNPLVRQGDMPAVADRRIDHILVRCGSHGPTLRVSGCERVLVQPVDGVQASDHYGLLADLTLPDHPPGRWALQR</sequence>
<name>A0ABS3XNT6_9ACTN</name>
<dbReference type="SUPFAM" id="SSF56219">
    <property type="entry name" value="DNase I-like"/>
    <property type="match status" value="1"/>
</dbReference>
<dbReference type="InterPro" id="IPR036691">
    <property type="entry name" value="Endo/exonu/phosph_ase_sf"/>
</dbReference>
<evidence type="ECO:0000256" key="3">
    <source>
        <dbReference type="ARBA" id="ARBA00022722"/>
    </source>
</evidence>
<evidence type="ECO:0000256" key="1">
    <source>
        <dbReference type="ARBA" id="ARBA00001936"/>
    </source>
</evidence>
<comment type="cofactor">
    <cofactor evidence="1">
        <name>Mn(2+)</name>
        <dbReference type="ChEBI" id="CHEBI:29035"/>
    </cofactor>
</comment>
<feature type="domain" description="Endonuclease/exonuclease/phosphatase" evidence="9">
    <location>
        <begin position="20"/>
        <end position="270"/>
    </location>
</feature>
<evidence type="ECO:0000259" key="9">
    <source>
        <dbReference type="Pfam" id="PF03372"/>
    </source>
</evidence>
<dbReference type="PANTHER" id="PTHR15822:SF4">
    <property type="entry name" value="TYROSYL-DNA PHOSPHODIESTERASE 2"/>
    <property type="match status" value="1"/>
</dbReference>
<keyword evidence="4" id="KW-0479">Metal-binding</keyword>
<accession>A0ABS3XNT6</accession>
<dbReference type="GO" id="GO:0004519">
    <property type="term" value="F:endonuclease activity"/>
    <property type="evidence" value="ECO:0007669"/>
    <property type="project" value="UniProtKB-KW"/>
</dbReference>